<dbReference type="AlphaFoldDB" id="A0A2S5RER5"/>
<protein>
    <submittedName>
        <fullName evidence="2">Uncharacterized protein</fullName>
    </submittedName>
</protein>
<reference evidence="2 3" key="1">
    <citation type="submission" date="2017-11" db="EMBL/GenBank/DDBJ databases">
        <title>Genome sequence of Entomoplasma lucivorax PIPN-2 (ATCC 49196).</title>
        <authorList>
            <person name="Lo W.-S."/>
            <person name="Gasparich G.E."/>
            <person name="Kuo C.-H."/>
        </authorList>
    </citation>
    <scope>NUCLEOTIDE SEQUENCE [LARGE SCALE GENOMIC DNA]</scope>
    <source>
        <strain evidence="2 3">PIPN-2</strain>
    </source>
</reference>
<evidence type="ECO:0000256" key="1">
    <source>
        <dbReference type="SAM" id="Phobius"/>
    </source>
</evidence>
<dbReference type="RefSeq" id="WP_028126510.1">
    <property type="nucleotide sequence ID" value="NZ_PHNE01000001.1"/>
</dbReference>
<keyword evidence="3" id="KW-1185">Reference proteome</keyword>
<dbReference type="EMBL" id="PHNE01000001">
    <property type="protein sequence ID" value="PPE05787.1"/>
    <property type="molecule type" value="Genomic_DNA"/>
</dbReference>
<keyword evidence="1" id="KW-0472">Membrane</keyword>
<name>A0A2S5RER5_9MOLU</name>
<organism evidence="2 3">
    <name type="scientific">Williamsoniiplasma lucivorax</name>
    <dbReference type="NCBI Taxonomy" id="209274"/>
    <lineage>
        <taxon>Bacteria</taxon>
        <taxon>Bacillati</taxon>
        <taxon>Mycoplasmatota</taxon>
        <taxon>Mollicutes</taxon>
        <taxon>Entomoplasmatales</taxon>
        <taxon>Williamsoniiplasma</taxon>
    </lineage>
</organism>
<gene>
    <name evidence="2" type="ORF">ELUCI_v1c00750</name>
</gene>
<proteinExistence type="predicted"/>
<evidence type="ECO:0000313" key="2">
    <source>
        <dbReference type="EMBL" id="PPE05787.1"/>
    </source>
</evidence>
<sequence length="211" mass="25084">MSYIWAKILGIVAANLIVGAVVYLYRSYKNKNRAPFMTTIYEENKKNWRMTAKYTIQIPIHNIQEQFNFSFPLSDFENVQFWLQKQALQYDEYYFFLEIIENAAMQFQTKWEEYEEGFSAILLMYPVEDGLPINVTPTPETNLSLKYHKLFLDIMTQNTILFFVQETLPLILGQVLIKKNHFSKSDILEKIIIENLQKFVVTMDIEYQKNL</sequence>
<keyword evidence="1" id="KW-0812">Transmembrane</keyword>
<feature type="transmembrane region" description="Helical" evidence="1">
    <location>
        <begin position="6"/>
        <end position="25"/>
    </location>
</feature>
<comment type="caution">
    <text evidence="2">The sequence shown here is derived from an EMBL/GenBank/DDBJ whole genome shotgun (WGS) entry which is preliminary data.</text>
</comment>
<dbReference type="Proteomes" id="UP000237865">
    <property type="component" value="Unassembled WGS sequence"/>
</dbReference>
<accession>A0A2S5RER5</accession>
<keyword evidence="1" id="KW-1133">Transmembrane helix</keyword>
<evidence type="ECO:0000313" key="3">
    <source>
        <dbReference type="Proteomes" id="UP000237865"/>
    </source>
</evidence>